<protein>
    <submittedName>
        <fullName evidence="4">5'-nucleotidase, lipoprotein e(P4) family</fullName>
    </submittedName>
</protein>
<feature type="signal peptide" evidence="3">
    <location>
        <begin position="1"/>
        <end position="20"/>
    </location>
</feature>
<evidence type="ECO:0000256" key="1">
    <source>
        <dbReference type="ARBA" id="ARBA00022729"/>
    </source>
</evidence>
<sequence>MRRSASLTLPLLIGAVLALPACKRADDVASQAQPASAPAGDEAKPADAASAKPAALPAGDDNLNAVLWMQRSEEYKALAEQTYRAAADRLDAALKEKHWDALVPEERANAADGLKPAVIMDVDETVLDNSPYQARLVRNGKEYDEVSWDAWVAEKKARAIPGVVDFARAANAKGVTVLYISNRAVHLKEATLANLKAVGMPVADDGVFLGLGTFVKDCEQNGSEKNCRRRLAGQKYRVLMQFGDQLGDFVQVAANTPEGRGALLQQYHDWFGERWWMLPNPSYGGWEPAQFNNDYGQPWQARHDAKRAALDVAP</sequence>
<dbReference type="EMBL" id="BNBA01000027">
    <property type="protein sequence ID" value="GHH57876.1"/>
    <property type="molecule type" value="Genomic_DNA"/>
</dbReference>
<name>A0A919F9V4_9XANT</name>
<feature type="region of interest" description="Disordered" evidence="2">
    <location>
        <begin position="30"/>
        <end position="56"/>
    </location>
</feature>
<feature type="chain" id="PRO_5037632478" evidence="3">
    <location>
        <begin position="21"/>
        <end position="314"/>
    </location>
</feature>
<dbReference type="Gene3D" id="3.40.50.1000">
    <property type="entry name" value="HAD superfamily/HAD-like"/>
    <property type="match status" value="1"/>
</dbReference>
<evidence type="ECO:0000256" key="2">
    <source>
        <dbReference type="SAM" id="MobiDB-lite"/>
    </source>
</evidence>
<keyword evidence="4" id="KW-0449">Lipoprotein</keyword>
<dbReference type="PANTHER" id="PTHR31284">
    <property type="entry name" value="ACID PHOSPHATASE-LIKE PROTEIN"/>
    <property type="match status" value="1"/>
</dbReference>
<keyword evidence="5" id="KW-1185">Reference proteome</keyword>
<evidence type="ECO:0000256" key="3">
    <source>
        <dbReference type="SAM" id="SignalP"/>
    </source>
</evidence>
<dbReference type="RefSeq" id="WP_140727950.1">
    <property type="nucleotide sequence ID" value="NZ_BNBA01000027.1"/>
</dbReference>
<dbReference type="Proteomes" id="UP000623958">
    <property type="component" value="Unassembled WGS sequence"/>
</dbReference>
<organism evidence="4 5">
    <name type="scientific">Xanthomonas boreopolis</name>
    <dbReference type="NCBI Taxonomy" id="86183"/>
    <lineage>
        <taxon>Bacteria</taxon>
        <taxon>Pseudomonadati</taxon>
        <taxon>Pseudomonadota</taxon>
        <taxon>Gammaproteobacteria</taxon>
        <taxon>Lysobacterales</taxon>
        <taxon>Lysobacteraceae</taxon>
        <taxon>Xanthomonas</taxon>
    </lineage>
</organism>
<dbReference type="PIRSF" id="PIRSF019271">
    <property type="entry name" value="Acid_Ptase_C"/>
    <property type="match status" value="1"/>
</dbReference>
<dbReference type="SUPFAM" id="SSF56784">
    <property type="entry name" value="HAD-like"/>
    <property type="match status" value="1"/>
</dbReference>
<dbReference type="CDD" id="cd07534">
    <property type="entry name" value="HAD_CAP"/>
    <property type="match status" value="1"/>
</dbReference>
<dbReference type="SFLD" id="SFLDS00003">
    <property type="entry name" value="Haloacid_Dehalogenase"/>
    <property type="match status" value="1"/>
</dbReference>
<dbReference type="InterPro" id="IPR023214">
    <property type="entry name" value="HAD_sf"/>
</dbReference>
<dbReference type="InterPro" id="IPR006423">
    <property type="entry name" value="Lipo_e_P4"/>
</dbReference>
<dbReference type="Pfam" id="PF03767">
    <property type="entry name" value="Acid_phosphat_B"/>
    <property type="match status" value="1"/>
</dbReference>
<proteinExistence type="predicted"/>
<dbReference type="AlphaFoldDB" id="A0A919F9V4"/>
<dbReference type="InterPro" id="IPR036412">
    <property type="entry name" value="HAD-like_sf"/>
</dbReference>
<gene>
    <name evidence="4" type="primary">lppC</name>
    <name evidence="4" type="ORF">GCM10009090_29720</name>
</gene>
<accession>A0A919F9V4</accession>
<dbReference type="SFLD" id="SFLDG01125">
    <property type="entry name" value="C1.1:_Acid_Phosphatase_Like"/>
    <property type="match status" value="1"/>
</dbReference>
<keyword evidence="1 3" id="KW-0732">Signal</keyword>
<reference evidence="4" key="1">
    <citation type="journal article" date="2014" name="Int. J. Syst. Evol. Microbiol.">
        <title>Complete genome sequence of Corynebacterium casei LMG S-19264T (=DSM 44701T), isolated from a smear-ripened cheese.</title>
        <authorList>
            <consortium name="US DOE Joint Genome Institute (JGI-PGF)"/>
            <person name="Walter F."/>
            <person name="Albersmeier A."/>
            <person name="Kalinowski J."/>
            <person name="Ruckert C."/>
        </authorList>
    </citation>
    <scope>NUCLEOTIDE SEQUENCE</scope>
    <source>
        <strain evidence="4">JCM 13306</strain>
    </source>
</reference>
<evidence type="ECO:0000313" key="4">
    <source>
        <dbReference type="EMBL" id="GHH57876.1"/>
    </source>
</evidence>
<comment type="caution">
    <text evidence="4">The sequence shown here is derived from an EMBL/GenBank/DDBJ whole genome shotgun (WGS) entry which is preliminary data.</text>
</comment>
<evidence type="ECO:0000313" key="5">
    <source>
        <dbReference type="Proteomes" id="UP000623958"/>
    </source>
</evidence>
<dbReference type="InterPro" id="IPR005519">
    <property type="entry name" value="Acid_phosphat_B-like"/>
</dbReference>
<dbReference type="NCBIfam" id="TIGR01533">
    <property type="entry name" value="lipo_e_P4"/>
    <property type="match status" value="1"/>
</dbReference>
<dbReference type="PANTHER" id="PTHR31284:SF10">
    <property type="entry name" value="ACID PHOSPHATASE-LIKE PROTEIN"/>
    <property type="match status" value="1"/>
</dbReference>
<reference evidence="4" key="2">
    <citation type="submission" date="2020-09" db="EMBL/GenBank/DDBJ databases">
        <authorList>
            <person name="Sun Q."/>
            <person name="Ohkuma M."/>
        </authorList>
    </citation>
    <scope>NUCLEOTIDE SEQUENCE</scope>
    <source>
        <strain evidence="4">JCM 13306</strain>
    </source>
</reference>
<dbReference type="GO" id="GO:0009279">
    <property type="term" value="C:cell outer membrane"/>
    <property type="evidence" value="ECO:0007669"/>
    <property type="project" value="InterPro"/>
</dbReference>